<keyword evidence="1" id="KW-0472">Membrane</keyword>
<keyword evidence="1" id="KW-1133">Transmembrane helix</keyword>
<dbReference type="SUPFAM" id="SSF103491">
    <property type="entry name" value="Preprotein translocase SecY subunit"/>
    <property type="match status" value="1"/>
</dbReference>
<dbReference type="Proteomes" id="UP000467349">
    <property type="component" value="Unassembled WGS sequence"/>
</dbReference>
<feature type="transmembrane region" description="Helical" evidence="1">
    <location>
        <begin position="22"/>
        <end position="47"/>
    </location>
</feature>
<feature type="transmembrane region" description="Helical" evidence="1">
    <location>
        <begin position="68"/>
        <end position="89"/>
    </location>
</feature>
<proteinExistence type="predicted"/>
<feature type="non-terminal residue" evidence="2">
    <location>
        <position position="95"/>
    </location>
</feature>
<gene>
    <name evidence="2" type="ORF">GM545_13835</name>
</gene>
<sequence length="95" mass="10954">VILLSSIVLNIPQDVIETFKLVYIPTGIVVLLVFMTIIFSYLLALMYRARYLVPVNKIGLHNRFKRYSYLEIMLNPAGGMPYMYVMSFLSVPAYL</sequence>
<dbReference type="GO" id="GO:0016020">
    <property type="term" value="C:membrane"/>
    <property type="evidence" value="ECO:0007669"/>
    <property type="project" value="InterPro"/>
</dbReference>
<dbReference type="EMBL" id="WNHU01000570">
    <property type="protein sequence ID" value="MTV44609.1"/>
    <property type="molecule type" value="Genomic_DNA"/>
</dbReference>
<protein>
    <submittedName>
        <fullName evidence="2">Accessory Sec system protein translocase subunit SecY2</fullName>
    </submittedName>
</protein>
<dbReference type="GO" id="GO:0015031">
    <property type="term" value="P:protein transport"/>
    <property type="evidence" value="ECO:0007669"/>
    <property type="project" value="InterPro"/>
</dbReference>
<keyword evidence="1" id="KW-0812">Transmembrane</keyword>
<evidence type="ECO:0000256" key="1">
    <source>
        <dbReference type="SAM" id="Phobius"/>
    </source>
</evidence>
<comment type="caution">
    <text evidence="2">The sequence shown here is derived from an EMBL/GenBank/DDBJ whole genome shotgun (WGS) entry which is preliminary data.</text>
</comment>
<name>A0A7X3BYY5_STREE</name>
<dbReference type="InterPro" id="IPR023201">
    <property type="entry name" value="SecY_dom_sf"/>
</dbReference>
<dbReference type="AlphaFoldDB" id="A0A7X3BYY5"/>
<evidence type="ECO:0000313" key="2">
    <source>
        <dbReference type="EMBL" id="MTV44609.1"/>
    </source>
</evidence>
<dbReference type="InterPro" id="IPR002208">
    <property type="entry name" value="SecY/SEC61-alpha"/>
</dbReference>
<organism evidence="2 3">
    <name type="scientific">Streptococcus pneumoniae</name>
    <dbReference type="NCBI Taxonomy" id="1313"/>
    <lineage>
        <taxon>Bacteria</taxon>
        <taxon>Bacillati</taxon>
        <taxon>Bacillota</taxon>
        <taxon>Bacilli</taxon>
        <taxon>Lactobacillales</taxon>
        <taxon>Streptococcaceae</taxon>
        <taxon>Streptococcus</taxon>
    </lineage>
</organism>
<evidence type="ECO:0000313" key="3">
    <source>
        <dbReference type="Proteomes" id="UP000467349"/>
    </source>
</evidence>
<accession>A0A7X3BYY5</accession>
<feature type="non-terminal residue" evidence="2">
    <location>
        <position position="1"/>
    </location>
</feature>
<reference evidence="2 3" key="1">
    <citation type="submission" date="2019-11" db="EMBL/GenBank/DDBJ databases">
        <title>Growth characteristics of pneumococcus vary with the chemical composition of the capsule and with environmental conditions.</title>
        <authorList>
            <person name="Tothpal A."/>
            <person name="Desobry K."/>
            <person name="Joshi S."/>
            <person name="Wyllie A.L."/>
            <person name="Weinberger D.M."/>
        </authorList>
    </citation>
    <scope>NUCLEOTIDE SEQUENCE [LARGE SCALE GENOMIC DNA]</scope>
    <source>
        <strain evidence="3">pnumococcus09N</strain>
    </source>
</reference>
<dbReference type="Gene3D" id="1.10.3370.10">
    <property type="entry name" value="SecY subunit domain"/>
    <property type="match status" value="1"/>
</dbReference>
<dbReference type="Pfam" id="PF00344">
    <property type="entry name" value="SecY"/>
    <property type="match status" value="1"/>
</dbReference>